<dbReference type="PANTHER" id="PTHR12905:SF0">
    <property type="entry name" value="CALCINEURIN-LIKE PHOSPHOESTERASE DOMAIN-CONTAINING PROTEIN"/>
    <property type="match status" value="1"/>
</dbReference>
<evidence type="ECO:0000313" key="3">
    <source>
        <dbReference type="Proteomes" id="UP001227964"/>
    </source>
</evidence>
<sequence length="212" mass="23885">MKIVCISDTHSLHRRIPEIPDGDVLIHAGDCLGAGNLDDIEDLNHWLGTLPHRHKIVIAGNHDAAFQETPDLAREALNNAIYLEDSGVELEGVRFWGSPWTPPFMDWWFMLDRGQPLREKWNLIPDNTDVLITHGPPKNIGDEASLGFRCYNAGCVDLLHRIDQLSLKAHVFGHIHEGYGEYVRGAMRLINASTCTVRYKPINPPIVLDLDE</sequence>
<dbReference type="InterPro" id="IPR051693">
    <property type="entry name" value="UPF0046_metallophosphoest"/>
</dbReference>
<dbReference type="RefSeq" id="WP_285391505.1">
    <property type="nucleotide sequence ID" value="NZ_JASSVS010000007.1"/>
</dbReference>
<dbReference type="PANTHER" id="PTHR12905">
    <property type="entry name" value="METALLOPHOSPHOESTERASE"/>
    <property type="match status" value="1"/>
</dbReference>
<dbReference type="Gene3D" id="3.60.21.10">
    <property type="match status" value="1"/>
</dbReference>
<dbReference type="InterPro" id="IPR004843">
    <property type="entry name" value="Calcineurin-like_PHP"/>
</dbReference>
<keyword evidence="3" id="KW-1185">Reference proteome</keyword>
<protein>
    <submittedName>
        <fullName evidence="2">Metallophosphatase domain-containing protein</fullName>
    </submittedName>
</protein>
<dbReference type="EMBL" id="JASSVS010000007">
    <property type="protein sequence ID" value="MDL0432324.1"/>
    <property type="molecule type" value="Genomic_DNA"/>
</dbReference>
<gene>
    <name evidence="2" type="ORF">QPM17_14360</name>
</gene>
<dbReference type="Pfam" id="PF00149">
    <property type="entry name" value="Metallophos"/>
    <property type="match status" value="1"/>
</dbReference>
<evidence type="ECO:0000313" key="2">
    <source>
        <dbReference type="EMBL" id="MDL0432324.1"/>
    </source>
</evidence>
<proteinExistence type="predicted"/>
<dbReference type="CDD" id="cd07379">
    <property type="entry name" value="MPP_239FB"/>
    <property type="match status" value="1"/>
</dbReference>
<dbReference type="InterPro" id="IPR029052">
    <property type="entry name" value="Metallo-depent_PP-like"/>
</dbReference>
<evidence type="ECO:0000259" key="1">
    <source>
        <dbReference type="Pfam" id="PF00149"/>
    </source>
</evidence>
<organism evidence="2 3">
    <name type="scientific">Marinobacter azerbaijanicus</name>
    <dbReference type="NCBI Taxonomy" id="3050455"/>
    <lineage>
        <taxon>Bacteria</taxon>
        <taxon>Pseudomonadati</taxon>
        <taxon>Pseudomonadota</taxon>
        <taxon>Gammaproteobacteria</taxon>
        <taxon>Pseudomonadales</taxon>
        <taxon>Marinobacteraceae</taxon>
        <taxon>Marinobacter</taxon>
    </lineage>
</organism>
<dbReference type="Proteomes" id="UP001227964">
    <property type="component" value="Unassembled WGS sequence"/>
</dbReference>
<name>A0ABT7IDU0_9GAMM</name>
<dbReference type="SUPFAM" id="SSF56300">
    <property type="entry name" value="Metallo-dependent phosphatases"/>
    <property type="match status" value="1"/>
</dbReference>
<accession>A0ABT7IDU0</accession>
<reference evidence="2 3" key="1">
    <citation type="submission" date="2023-06" db="EMBL/GenBank/DDBJ databases">
        <title>Marinobacter azerbaijanicus a moderately halophilic, isolated from Urmia Lake in Azerbaijan region of Iran.</title>
        <authorList>
            <person name="Sanchez-Porro C."/>
            <person name="Aghdam E.M."/>
            <person name="Saheb S.M."/>
            <person name="Tarhriz V."/>
            <person name="Kazemi E."/>
            <person name="Ammozegar M.A."/>
            <person name="Ventosa A."/>
            <person name="Hejazi M.S."/>
        </authorList>
    </citation>
    <scope>NUCLEOTIDE SEQUENCE [LARGE SCALE GENOMIC DNA]</scope>
    <source>
        <strain evidence="2 3">TBZ242</strain>
    </source>
</reference>
<feature type="domain" description="Calcineurin-like phosphoesterase" evidence="1">
    <location>
        <begin position="1"/>
        <end position="177"/>
    </location>
</feature>
<comment type="caution">
    <text evidence="2">The sequence shown here is derived from an EMBL/GenBank/DDBJ whole genome shotgun (WGS) entry which is preliminary data.</text>
</comment>